<evidence type="ECO:0000256" key="1">
    <source>
        <dbReference type="ARBA" id="ARBA00001974"/>
    </source>
</evidence>
<evidence type="ECO:0000259" key="7">
    <source>
        <dbReference type="Pfam" id="PF01266"/>
    </source>
</evidence>
<dbReference type="GO" id="GO:0008115">
    <property type="term" value="F:sarcosine oxidase activity"/>
    <property type="evidence" value="ECO:0007669"/>
    <property type="project" value="TreeGrafter"/>
</dbReference>
<keyword evidence="5" id="KW-0560">Oxidoreductase</keyword>
<evidence type="ECO:0000256" key="4">
    <source>
        <dbReference type="ARBA" id="ARBA00022827"/>
    </source>
</evidence>
<organism evidence="8 9">
    <name type="scientific">Cercophora scortea</name>
    <dbReference type="NCBI Taxonomy" id="314031"/>
    <lineage>
        <taxon>Eukaryota</taxon>
        <taxon>Fungi</taxon>
        <taxon>Dikarya</taxon>
        <taxon>Ascomycota</taxon>
        <taxon>Pezizomycotina</taxon>
        <taxon>Sordariomycetes</taxon>
        <taxon>Sordariomycetidae</taxon>
        <taxon>Sordariales</taxon>
        <taxon>Lasiosphaeriaceae</taxon>
        <taxon>Cercophora</taxon>
    </lineage>
</organism>
<evidence type="ECO:0000256" key="5">
    <source>
        <dbReference type="ARBA" id="ARBA00023002"/>
    </source>
</evidence>
<keyword evidence="9" id="KW-1185">Reference proteome</keyword>
<gene>
    <name evidence="8" type="ORF">B0T19DRAFT_94386</name>
</gene>
<evidence type="ECO:0000313" key="8">
    <source>
        <dbReference type="EMBL" id="KAK3332091.1"/>
    </source>
</evidence>
<proteinExistence type="inferred from homology"/>
<name>A0AAE0IX15_9PEZI</name>
<feature type="region of interest" description="Disordered" evidence="6">
    <location>
        <begin position="347"/>
        <end position="377"/>
    </location>
</feature>
<keyword evidence="3" id="KW-0285">Flavoprotein</keyword>
<reference evidence="8" key="2">
    <citation type="submission" date="2023-06" db="EMBL/GenBank/DDBJ databases">
        <authorList>
            <consortium name="Lawrence Berkeley National Laboratory"/>
            <person name="Haridas S."/>
            <person name="Hensen N."/>
            <person name="Bonometti L."/>
            <person name="Westerberg I."/>
            <person name="Brannstrom I.O."/>
            <person name="Guillou S."/>
            <person name="Cros-Aarteil S."/>
            <person name="Calhoun S."/>
            <person name="Kuo A."/>
            <person name="Mondo S."/>
            <person name="Pangilinan J."/>
            <person name="Riley R."/>
            <person name="Labutti K."/>
            <person name="Andreopoulos B."/>
            <person name="Lipzen A."/>
            <person name="Chen C."/>
            <person name="Yanf M."/>
            <person name="Daum C."/>
            <person name="Ng V."/>
            <person name="Clum A."/>
            <person name="Steindorff A."/>
            <person name="Ohm R."/>
            <person name="Martin F."/>
            <person name="Silar P."/>
            <person name="Natvig D."/>
            <person name="Lalanne C."/>
            <person name="Gautier V."/>
            <person name="Ament-Velasquez S.L."/>
            <person name="Kruys A."/>
            <person name="Hutchinson M.I."/>
            <person name="Powell A.J."/>
            <person name="Barry K."/>
            <person name="Miller A.N."/>
            <person name="Grigoriev I.V."/>
            <person name="Debuchy R."/>
            <person name="Gladieux P."/>
            <person name="Thoren M.H."/>
            <person name="Johannesson H."/>
        </authorList>
    </citation>
    <scope>NUCLEOTIDE SEQUENCE</scope>
    <source>
        <strain evidence="8">SMH4131-1</strain>
    </source>
</reference>
<keyword evidence="4" id="KW-0274">FAD</keyword>
<accession>A0AAE0IX15</accession>
<reference evidence="8" key="1">
    <citation type="journal article" date="2023" name="Mol. Phylogenet. Evol.">
        <title>Genome-scale phylogeny and comparative genomics of the fungal order Sordariales.</title>
        <authorList>
            <person name="Hensen N."/>
            <person name="Bonometti L."/>
            <person name="Westerberg I."/>
            <person name="Brannstrom I.O."/>
            <person name="Guillou S."/>
            <person name="Cros-Aarteil S."/>
            <person name="Calhoun S."/>
            <person name="Haridas S."/>
            <person name="Kuo A."/>
            <person name="Mondo S."/>
            <person name="Pangilinan J."/>
            <person name="Riley R."/>
            <person name="LaButti K."/>
            <person name="Andreopoulos B."/>
            <person name="Lipzen A."/>
            <person name="Chen C."/>
            <person name="Yan M."/>
            <person name="Daum C."/>
            <person name="Ng V."/>
            <person name="Clum A."/>
            <person name="Steindorff A."/>
            <person name="Ohm R.A."/>
            <person name="Martin F."/>
            <person name="Silar P."/>
            <person name="Natvig D.O."/>
            <person name="Lalanne C."/>
            <person name="Gautier V."/>
            <person name="Ament-Velasquez S.L."/>
            <person name="Kruys A."/>
            <person name="Hutchinson M.I."/>
            <person name="Powell A.J."/>
            <person name="Barry K."/>
            <person name="Miller A.N."/>
            <person name="Grigoriev I.V."/>
            <person name="Debuchy R."/>
            <person name="Gladieux P."/>
            <person name="Hiltunen Thoren M."/>
            <person name="Johannesson H."/>
        </authorList>
    </citation>
    <scope>NUCLEOTIDE SEQUENCE</scope>
    <source>
        <strain evidence="8">SMH4131-1</strain>
    </source>
</reference>
<feature type="domain" description="FAD dependent oxidoreductase" evidence="7">
    <location>
        <begin position="35"/>
        <end position="452"/>
    </location>
</feature>
<dbReference type="Gene3D" id="3.30.9.10">
    <property type="entry name" value="D-Amino Acid Oxidase, subunit A, domain 2"/>
    <property type="match status" value="1"/>
</dbReference>
<comment type="caution">
    <text evidence="8">The sequence shown here is derived from an EMBL/GenBank/DDBJ whole genome shotgun (WGS) entry which is preliminary data.</text>
</comment>
<dbReference type="PANTHER" id="PTHR10961">
    <property type="entry name" value="PEROXISOMAL SARCOSINE OXIDASE"/>
    <property type="match status" value="1"/>
</dbReference>
<dbReference type="InterPro" id="IPR006076">
    <property type="entry name" value="FAD-dep_OxRdtase"/>
</dbReference>
<dbReference type="Proteomes" id="UP001286456">
    <property type="component" value="Unassembled WGS sequence"/>
</dbReference>
<dbReference type="PANTHER" id="PTHR10961:SF46">
    <property type="entry name" value="PEROXISOMAL SARCOSINE OXIDASE"/>
    <property type="match status" value="1"/>
</dbReference>
<comment type="cofactor">
    <cofactor evidence="1">
        <name>FAD</name>
        <dbReference type="ChEBI" id="CHEBI:57692"/>
    </cofactor>
</comment>
<comment type="similarity">
    <text evidence="2">Belongs to the MSOX/MTOX family.</text>
</comment>
<dbReference type="Pfam" id="PF01266">
    <property type="entry name" value="DAO"/>
    <property type="match status" value="1"/>
</dbReference>
<dbReference type="InterPro" id="IPR036188">
    <property type="entry name" value="FAD/NAD-bd_sf"/>
</dbReference>
<evidence type="ECO:0000256" key="6">
    <source>
        <dbReference type="SAM" id="MobiDB-lite"/>
    </source>
</evidence>
<dbReference type="SUPFAM" id="SSF51905">
    <property type="entry name" value="FAD/NAD(P)-binding domain"/>
    <property type="match status" value="1"/>
</dbReference>
<evidence type="ECO:0000256" key="2">
    <source>
        <dbReference type="ARBA" id="ARBA00010989"/>
    </source>
</evidence>
<dbReference type="EMBL" id="JAUEPO010000002">
    <property type="protein sequence ID" value="KAK3332091.1"/>
    <property type="molecule type" value="Genomic_DNA"/>
</dbReference>
<dbReference type="GO" id="GO:0004657">
    <property type="term" value="F:proline dehydrogenase activity"/>
    <property type="evidence" value="ECO:0007669"/>
    <property type="project" value="TreeGrafter"/>
</dbReference>
<protein>
    <submittedName>
        <fullName evidence="8">Fructosyl amino acid protein</fullName>
    </submittedName>
</protein>
<dbReference type="GO" id="GO:0050031">
    <property type="term" value="F:L-pipecolate oxidase activity"/>
    <property type="evidence" value="ECO:0007669"/>
    <property type="project" value="TreeGrafter"/>
</dbReference>
<dbReference type="AlphaFoldDB" id="A0AAE0IX15"/>
<dbReference type="Gene3D" id="3.50.50.60">
    <property type="entry name" value="FAD/NAD(P)-binding domain"/>
    <property type="match status" value="1"/>
</dbReference>
<evidence type="ECO:0000313" key="9">
    <source>
        <dbReference type="Proteomes" id="UP001286456"/>
    </source>
</evidence>
<dbReference type="GO" id="GO:0050660">
    <property type="term" value="F:flavin adenine dinucleotide binding"/>
    <property type="evidence" value="ECO:0007669"/>
    <property type="project" value="InterPro"/>
</dbReference>
<feature type="region of interest" description="Disordered" evidence="6">
    <location>
        <begin position="1"/>
        <end position="27"/>
    </location>
</feature>
<evidence type="ECO:0000256" key="3">
    <source>
        <dbReference type="ARBA" id="ARBA00022630"/>
    </source>
</evidence>
<dbReference type="InterPro" id="IPR045170">
    <property type="entry name" value="MTOX"/>
</dbReference>
<sequence>MASSSSPLVPSLAPLQSPSSSSSPSHSPFSPPSSILIIGAGVFGLGTALALARRHEFSQCSITIVDRSDPAQPGLFPARDAASIDSSRIIRADYPDAAYAALAAEAQAQWRKQANPSDLGAQGRYHESGLLLVADGVPPPANAPPAAAAAIDKAKLTGMDYARLSWANVLSLASDDHELANHIRELPDAAAIREAARTGGGGSGTWGYINHGSGWADATASMAWLFDQVQQTGRITFVAGTANRLERSGSTVTGARLADGRVLSADLVVLAAGAWTGGLLDISGRAIATGQVLGYLEITQDEQDQLSKMPVILNLTTGLFVIPPSNGILKVARHAYGYANPETLDTEPLPLSPLSPPSTHGVSLPRTHMSDPTSSIPPEGAEDLRRALHEMVPLPGLPDRPFIKTRLCWYQDTPTADFIVDYHPEWQGLFVATGDSGHGFKFLPVLGEKIADCIMGNCPSAFKDKWAWKHVSGETLEKGSVVTEDGSRGGLRRLVLQEELGKATAPQTA</sequence>